<accession>A0ABW5GBR4</accession>
<evidence type="ECO:0000259" key="1">
    <source>
        <dbReference type="Pfam" id="PF04149"/>
    </source>
</evidence>
<reference evidence="3" key="1">
    <citation type="journal article" date="2019" name="Int. J. Syst. Evol. Microbiol.">
        <title>The Global Catalogue of Microorganisms (GCM) 10K type strain sequencing project: providing services to taxonomists for standard genome sequencing and annotation.</title>
        <authorList>
            <consortium name="The Broad Institute Genomics Platform"/>
            <consortium name="The Broad Institute Genome Sequencing Center for Infectious Disease"/>
            <person name="Wu L."/>
            <person name="Ma J."/>
        </authorList>
    </citation>
    <scope>NUCLEOTIDE SEQUENCE [LARGE SCALE GENOMIC DNA]</scope>
    <source>
        <strain evidence="3">CGMCC 4.7643</strain>
    </source>
</reference>
<dbReference type="Proteomes" id="UP001597419">
    <property type="component" value="Unassembled WGS sequence"/>
</dbReference>
<dbReference type="EMBL" id="JBHUKU010000002">
    <property type="protein sequence ID" value="MFD2457745.1"/>
    <property type="molecule type" value="Genomic_DNA"/>
</dbReference>
<gene>
    <name evidence="2" type="ORF">ACFSYJ_04000</name>
</gene>
<organism evidence="2 3">
    <name type="scientific">Amycolatopsis samaneae</name>
    <dbReference type="NCBI Taxonomy" id="664691"/>
    <lineage>
        <taxon>Bacteria</taxon>
        <taxon>Bacillati</taxon>
        <taxon>Actinomycetota</taxon>
        <taxon>Actinomycetes</taxon>
        <taxon>Pseudonocardiales</taxon>
        <taxon>Pseudonocardiaceae</taxon>
        <taxon>Amycolatopsis</taxon>
    </lineage>
</organism>
<name>A0ABW5GBR4_9PSEU</name>
<dbReference type="RefSeq" id="WP_345389340.1">
    <property type="nucleotide sequence ID" value="NZ_BAABHG010000003.1"/>
</dbReference>
<protein>
    <submittedName>
        <fullName evidence="2">DUF397 domain-containing protein</fullName>
    </submittedName>
</protein>
<dbReference type="InterPro" id="IPR007278">
    <property type="entry name" value="DUF397"/>
</dbReference>
<keyword evidence="3" id="KW-1185">Reference proteome</keyword>
<evidence type="ECO:0000313" key="2">
    <source>
        <dbReference type="EMBL" id="MFD2457745.1"/>
    </source>
</evidence>
<proteinExistence type="predicted"/>
<comment type="caution">
    <text evidence="2">The sequence shown here is derived from an EMBL/GenBank/DDBJ whole genome shotgun (WGS) entry which is preliminary data.</text>
</comment>
<sequence>MSLRPNLWTKYSANGSSCVEVLLTENEVLVRNSLRPDAGTVSFTHAEWDSHTQGHKLGVFDLPR</sequence>
<dbReference type="Pfam" id="PF04149">
    <property type="entry name" value="DUF397"/>
    <property type="match status" value="1"/>
</dbReference>
<feature type="domain" description="DUF397" evidence="1">
    <location>
        <begin position="10"/>
        <end position="53"/>
    </location>
</feature>
<evidence type="ECO:0000313" key="3">
    <source>
        <dbReference type="Proteomes" id="UP001597419"/>
    </source>
</evidence>